<protein>
    <recommendedName>
        <fullName evidence="1">GLUG domain-containing protein</fullName>
    </recommendedName>
</protein>
<evidence type="ECO:0000259" key="1">
    <source>
        <dbReference type="Pfam" id="PF07581"/>
    </source>
</evidence>
<dbReference type="InterPro" id="IPR013783">
    <property type="entry name" value="Ig-like_fold"/>
</dbReference>
<dbReference type="Gene3D" id="2.60.40.10">
    <property type="entry name" value="Immunoglobulins"/>
    <property type="match status" value="1"/>
</dbReference>
<dbReference type="EMBL" id="UINC01061470">
    <property type="protein sequence ID" value="SVB87072.1"/>
    <property type="molecule type" value="Genomic_DNA"/>
</dbReference>
<accession>A0A382HIT3</accession>
<feature type="non-terminal residue" evidence="2">
    <location>
        <position position="467"/>
    </location>
</feature>
<feature type="domain" description="GLUG" evidence="1">
    <location>
        <begin position="259"/>
        <end position="284"/>
    </location>
</feature>
<dbReference type="InterPro" id="IPR011493">
    <property type="entry name" value="GLUG"/>
</dbReference>
<sequence length="467" mass="48818">MASYKVYGGTSASPTTLLTTITAGTATYADVDGYNMEAYTVTGLTNDTTYYYCISAVDSSGNESEKTVDLIVTPDNPTATAPSGSGTSADPYQIASLANLNWISENPDSFDDYFIQTADIDASSASDWYGGAGFYPIGAVSPYFSGTYDGDNYLITDLSINKPVGVYIGLFGVVQDNGFGGADIKNLGLVNVNVIAVIDYDPHVGGLFGYIYNSSIDNCYVTGNISSTEDGNTGLLAAVNNLGTVTNSYSSGTISAQDGKNVGGLIGHNYKGTIQNCFSTGSVIANNKVGGLVGVSYGDGTTFPLIENSYSRCDVTASTYENVGGFIGANGWNGGTINNCYSMGTVIFGNSGNWDQAGGFAGCNTPTDNTFINASFWDIDSSGQSTGIGYGSGDLTGNTTSQMKTLSTFTDAGWDFFGESTNGNDDFWAIDVNHNDGYPYLTSTINLAPVLATIEDQQIAEDSVLTI</sequence>
<organism evidence="2">
    <name type="scientific">marine metagenome</name>
    <dbReference type="NCBI Taxonomy" id="408172"/>
    <lineage>
        <taxon>unclassified sequences</taxon>
        <taxon>metagenomes</taxon>
        <taxon>ecological metagenomes</taxon>
    </lineage>
</organism>
<reference evidence="2" key="1">
    <citation type="submission" date="2018-05" db="EMBL/GenBank/DDBJ databases">
        <authorList>
            <person name="Lanie J.A."/>
            <person name="Ng W.-L."/>
            <person name="Kazmierczak K.M."/>
            <person name="Andrzejewski T.M."/>
            <person name="Davidsen T.M."/>
            <person name="Wayne K.J."/>
            <person name="Tettelin H."/>
            <person name="Glass J.I."/>
            <person name="Rusch D."/>
            <person name="Podicherti R."/>
            <person name="Tsui H.-C.T."/>
            <person name="Winkler M.E."/>
        </authorList>
    </citation>
    <scope>NUCLEOTIDE SEQUENCE</scope>
</reference>
<name>A0A382HIT3_9ZZZZ</name>
<dbReference type="Gene3D" id="2.160.20.110">
    <property type="match status" value="1"/>
</dbReference>
<feature type="domain" description="GLUG" evidence="1">
    <location>
        <begin position="203"/>
        <end position="226"/>
    </location>
</feature>
<proteinExistence type="predicted"/>
<gene>
    <name evidence="2" type="ORF">METZ01_LOCUS239926</name>
</gene>
<dbReference type="Pfam" id="PF07581">
    <property type="entry name" value="Glug"/>
    <property type="match status" value="2"/>
</dbReference>
<evidence type="ECO:0000313" key="2">
    <source>
        <dbReference type="EMBL" id="SVB87072.1"/>
    </source>
</evidence>
<dbReference type="AlphaFoldDB" id="A0A382HIT3"/>